<dbReference type="PANTHER" id="PTHR11214">
    <property type="entry name" value="BETA-1,3-N-ACETYLGLUCOSAMINYLTRANSFERASE"/>
    <property type="match status" value="1"/>
</dbReference>
<keyword evidence="12" id="KW-1185">Reference proteome</keyword>
<comment type="caution">
    <text evidence="10">Lacks conserved residue(s) required for the propagation of feature annotation.</text>
</comment>
<name>A0A0D6LA81_9BILA</name>
<dbReference type="PANTHER" id="PTHR11214:SF364">
    <property type="entry name" value="HEXOSYLTRANSFERASE"/>
    <property type="match status" value="1"/>
</dbReference>
<dbReference type="Pfam" id="PF01762">
    <property type="entry name" value="Galactosyl_T"/>
    <property type="match status" value="1"/>
</dbReference>
<dbReference type="GO" id="GO:0000139">
    <property type="term" value="C:Golgi membrane"/>
    <property type="evidence" value="ECO:0007669"/>
    <property type="project" value="UniProtKB-SubCell"/>
</dbReference>
<dbReference type="AlphaFoldDB" id="A0A0D6LA81"/>
<keyword evidence="8 10" id="KW-0333">Golgi apparatus</keyword>
<accession>A0A0D6LA81</accession>
<gene>
    <name evidence="11" type="ORF">ANCCEY_12830</name>
</gene>
<evidence type="ECO:0000256" key="9">
    <source>
        <dbReference type="ARBA" id="ARBA00023136"/>
    </source>
</evidence>
<keyword evidence="9 10" id="KW-0472">Membrane</keyword>
<keyword evidence="5 10" id="KW-0812">Transmembrane</keyword>
<dbReference type="EC" id="2.4.1.-" evidence="10"/>
<comment type="similarity">
    <text evidence="2 10">Belongs to the glycosyltransferase 31 family.</text>
</comment>
<organism evidence="11 12">
    <name type="scientific">Ancylostoma ceylanicum</name>
    <dbReference type="NCBI Taxonomy" id="53326"/>
    <lineage>
        <taxon>Eukaryota</taxon>
        <taxon>Metazoa</taxon>
        <taxon>Ecdysozoa</taxon>
        <taxon>Nematoda</taxon>
        <taxon>Chromadorea</taxon>
        <taxon>Rhabditida</taxon>
        <taxon>Rhabditina</taxon>
        <taxon>Rhabditomorpha</taxon>
        <taxon>Strongyloidea</taxon>
        <taxon>Ancylostomatidae</taxon>
        <taxon>Ancylostomatinae</taxon>
        <taxon>Ancylostoma</taxon>
    </lineage>
</organism>
<evidence type="ECO:0000256" key="4">
    <source>
        <dbReference type="ARBA" id="ARBA00022679"/>
    </source>
</evidence>
<dbReference type="GO" id="GO:0016758">
    <property type="term" value="F:hexosyltransferase activity"/>
    <property type="evidence" value="ECO:0007669"/>
    <property type="project" value="InterPro"/>
</dbReference>
<evidence type="ECO:0000256" key="8">
    <source>
        <dbReference type="ARBA" id="ARBA00023034"/>
    </source>
</evidence>
<comment type="subcellular location">
    <subcellularLocation>
        <location evidence="1 10">Golgi apparatus membrane</location>
        <topology evidence="1 10">Single-pass type II membrane protein</topology>
    </subcellularLocation>
</comment>
<evidence type="ECO:0000256" key="6">
    <source>
        <dbReference type="ARBA" id="ARBA00022968"/>
    </source>
</evidence>
<keyword evidence="3 10" id="KW-0328">Glycosyltransferase</keyword>
<evidence type="ECO:0000256" key="5">
    <source>
        <dbReference type="ARBA" id="ARBA00022692"/>
    </source>
</evidence>
<protein>
    <recommendedName>
        <fullName evidence="10">Hexosyltransferase</fullName>
        <ecNumber evidence="10">2.4.1.-</ecNumber>
    </recommendedName>
</protein>
<evidence type="ECO:0000256" key="10">
    <source>
        <dbReference type="RuleBase" id="RU363063"/>
    </source>
</evidence>
<dbReference type="GO" id="GO:0006493">
    <property type="term" value="P:protein O-linked glycosylation"/>
    <property type="evidence" value="ECO:0007669"/>
    <property type="project" value="TreeGrafter"/>
</dbReference>
<evidence type="ECO:0000256" key="3">
    <source>
        <dbReference type="ARBA" id="ARBA00022676"/>
    </source>
</evidence>
<dbReference type="EMBL" id="KE125508">
    <property type="protein sequence ID" value="EPB68078.1"/>
    <property type="molecule type" value="Genomic_DNA"/>
</dbReference>
<proteinExistence type="inferred from homology"/>
<evidence type="ECO:0000256" key="7">
    <source>
        <dbReference type="ARBA" id="ARBA00022989"/>
    </source>
</evidence>
<keyword evidence="4" id="KW-0808">Transferase</keyword>
<sequence>MRQLKGAPEILNLCGGKMLSTFSTITLIFQNIVRAHPRHLRFTLVAVIFLCILCFGIISVNRTSNGTAIMRDRSVEAANIKAREMFGNVPFPDPRLQLLNFTIVPNRRKCVKKDFVVVVHIRVEDQLGRNRWRQTYGDPQLMHKFMYTLVFSVGFPNSTKEQDKLKNESRVHEDVLQADYIDAYRNLTLKQLAELRFFTSSCENVKAVVKLDDDVGWNVEKTAQFIRNNLATNEIYCARRANHTPIFRRGSKW</sequence>
<evidence type="ECO:0000313" key="12">
    <source>
        <dbReference type="Proteomes" id="UP000054495"/>
    </source>
</evidence>
<dbReference type="Proteomes" id="UP000054495">
    <property type="component" value="Unassembled WGS sequence"/>
</dbReference>
<reference evidence="11 12" key="1">
    <citation type="submission" date="2013-05" db="EMBL/GenBank/DDBJ databases">
        <title>Draft genome of the parasitic nematode Anyclostoma ceylanicum.</title>
        <authorList>
            <person name="Mitreva M."/>
        </authorList>
    </citation>
    <scope>NUCLEOTIDE SEQUENCE [LARGE SCALE GENOMIC DNA]</scope>
</reference>
<keyword evidence="7 10" id="KW-1133">Transmembrane helix</keyword>
<feature type="transmembrane region" description="Helical" evidence="10">
    <location>
        <begin position="12"/>
        <end position="33"/>
    </location>
</feature>
<keyword evidence="6" id="KW-0735">Signal-anchor</keyword>
<evidence type="ECO:0000256" key="2">
    <source>
        <dbReference type="ARBA" id="ARBA00008661"/>
    </source>
</evidence>
<feature type="transmembrane region" description="Helical" evidence="10">
    <location>
        <begin position="39"/>
        <end position="61"/>
    </location>
</feature>
<evidence type="ECO:0000256" key="1">
    <source>
        <dbReference type="ARBA" id="ARBA00004323"/>
    </source>
</evidence>
<evidence type="ECO:0000313" key="11">
    <source>
        <dbReference type="EMBL" id="EPB68078.1"/>
    </source>
</evidence>
<dbReference type="InterPro" id="IPR002659">
    <property type="entry name" value="Glyco_trans_31"/>
</dbReference>